<evidence type="ECO:0008006" key="3">
    <source>
        <dbReference type="Google" id="ProtNLM"/>
    </source>
</evidence>
<organism evidence="1 2">
    <name type="scientific">Pseudomonas fluorescens</name>
    <dbReference type="NCBI Taxonomy" id="294"/>
    <lineage>
        <taxon>Bacteria</taxon>
        <taxon>Pseudomonadati</taxon>
        <taxon>Pseudomonadota</taxon>
        <taxon>Gammaproteobacteria</taxon>
        <taxon>Pseudomonadales</taxon>
        <taxon>Pseudomonadaceae</taxon>
        <taxon>Pseudomonas</taxon>
    </lineage>
</organism>
<sequence length="167" mass="19223">MSPLKKIKPVHDETLTSFLYRSSLKEDQRCERINLLLNDFNCNWDEGFDPDYSCSKIGIAVIGHAVNCGSGEISRIISDCPWLVLRPRRHRKFFCAHCILNDVTCGRHPSWRKTWDSFITITCPEHGIPMNQLDEPIIQSTKARAAFSKACRDYTSKGPYVYETMHL</sequence>
<evidence type="ECO:0000313" key="2">
    <source>
        <dbReference type="Proteomes" id="UP000326557"/>
    </source>
</evidence>
<name>A0A5E7AXY0_PSEFL</name>
<dbReference type="EMBL" id="CABVHP010000002">
    <property type="protein sequence ID" value="VVN81467.1"/>
    <property type="molecule type" value="Genomic_DNA"/>
</dbReference>
<reference evidence="1 2" key="1">
    <citation type="submission" date="2019-09" db="EMBL/GenBank/DDBJ databases">
        <authorList>
            <person name="Chandra G."/>
            <person name="Truman W A."/>
        </authorList>
    </citation>
    <scope>NUCLEOTIDE SEQUENCE [LARGE SCALE GENOMIC DNA]</scope>
    <source>
        <strain evidence="1">PS704</strain>
    </source>
</reference>
<evidence type="ECO:0000313" key="1">
    <source>
        <dbReference type="EMBL" id="VVN81467.1"/>
    </source>
</evidence>
<dbReference type="AlphaFoldDB" id="A0A5E7AXY0"/>
<accession>A0A5E7AXY0</accession>
<protein>
    <recommendedName>
        <fullName evidence="3">TniQ family protein</fullName>
    </recommendedName>
</protein>
<proteinExistence type="predicted"/>
<gene>
    <name evidence="1" type="ORF">PS704_01141</name>
</gene>
<dbReference type="Proteomes" id="UP000326557">
    <property type="component" value="Unassembled WGS sequence"/>
</dbReference>